<keyword evidence="1" id="KW-0812">Transmembrane</keyword>
<dbReference type="EMBL" id="HE575323">
    <property type="protein sequence ID" value="CCC93662.1"/>
    <property type="molecule type" value="Genomic_DNA"/>
</dbReference>
<evidence type="ECO:0000256" key="1">
    <source>
        <dbReference type="SAM" id="Phobius"/>
    </source>
</evidence>
<keyword evidence="1" id="KW-0472">Membrane</keyword>
<accession>G0UW96</accession>
<keyword evidence="1" id="KW-1133">Transmembrane helix</keyword>
<sequence>MICKKLLASPLLAAVVTLVVRLLAHHYAHYIRLPYQFGLTTSKSGAETWKEAVFWKQNFGFVPAFLTTVGPWFIEYIPPAPSEAYVLVLCLCDALTAYFVSQWPSAKPKLIYTLFSLNPVMVFLPMLESLAPIEYMLLALILECCRRRRVHAVCLYVARLLAPLLGFHFIAIIIALWFPVGTTCPKVAIASSVLCAACIGSFGLLYLRWWGDHMEQTSLYSPPDNGVMWYVRLLIMAAFHCSMEVGQIQLPAVLTLIFTTGVPPEREVAAVTMKRGGSIPGDRRLLVVLLAVCISKLFCQHVILADYLVTMLFLYSLLEVDGVGGVKPMFDRVLEINVFLPILTLLLVMPLQYSFYTGWVMWDTANPNWVFFPQIAFVTVGGIFLLTFINAVVDAIKEETTAGEKVKED</sequence>
<feature type="transmembrane region" description="Helical" evidence="1">
    <location>
        <begin position="309"/>
        <end position="326"/>
    </location>
</feature>
<feature type="transmembrane region" description="Helical" evidence="1">
    <location>
        <begin position="59"/>
        <end position="77"/>
    </location>
</feature>
<organism evidence="2">
    <name type="scientific">Trypanosoma congolense (strain IL3000)</name>
    <dbReference type="NCBI Taxonomy" id="1068625"/>
    <lineage>
        <taxon>Eukaryota</taxon>
        <taxon>Discoba</taxon>
        <taxon>Euglenozoa</taxon>
        <taxon>Kinetoplastea</taxon>
        <taxon>Metakinetoplastina</taxon>
        <taxon>Trypanosomatida</taxon>
        <taxon>Trypanosomatidae</taxon>
        <taxon>Trypanosoma</taxon>
        <taxon>Nannomonas</taxon>
    </lineage>
</organism>
<protein>
    <recommendedName>
        <fullName evidence="3">GPI transamidase component Tta2</fullName>
    </recommendedName>
</protein>
<dbReference type="AlphaFoldDB" id="G0UW96"/>
<evidence type="ECO:0000313" key="2">
    <source>
        <dbReference type="EMBL" id="CCC93662.1"/>
    </source>
</evidence>
<dbReference type="VEuPathDB" id="TriTrypDB:TcIL3000_10_4250"/>
<feature type="transmembrane region" description="Helical" evidence="1">
    <location>
        <begin position="153"/>
        <end position="177"/>
    </location>
</feature>
<reference evidence="2" key="1">
    <citation type="journal article" date="2012" name="Proc. Natl. Acad. Sci. U.S.A.">
        <title>Antigenic diversity is generated by distinct evolutionary mechanisms in African trypanosome species.</title>
        <authorList>
            <person name="Jackson A.P."/>
            <person name="Berry A."/>
            <person name="Aslett M."/>
            <person name="Allison H.C."/>
            <person name="Burton P."/>
            <person name="Vavrova-Anderson J."/>
            <person name="Brown R."/>
            <person name="Browne H."/>
            <person name="Corton N."/>
            <person name="Hauser H."/>
            <person name="Gamble J."/>
            <person name="Gilderthorp R."/>
            <person name="Marcello L."/>
            <person name="McQuillan J."/>
            <person name="Otto T.D."/>
            <person name="Quail M.A."/>
            <person name="Sanders M.J."/>
            <person name="van Tonder A."/>
            <person name="Ginger M.L."/>
            <person name="Field M.C."/>
            <person name="Barry J.D."/>
            <person name="Hertz-Fowler C."/>
            <person name="Berriman M."/>
        </authorList>
    </citation>
    <scope>NUCLEOTIDE SEQUENCE</scope>
    <source>
        <strain evidence="2">IL3000</strain>
    </source>
</reference>
<evidence type="ECO:0008006" key="3">
    <source>
        <dbReference type="Google" id="ProtNLM"/>
    </source>
</evidence>
<feature type="transmembrane region" description="Helical" evidence="1">
    <location>
        <begin position="84"/>
        <end position="100"/>
    </location>
</feature>
<feature type="transmembrane region" description="Helical" evidence="1">
    <location>
        <begin position="338"/>
        <end position="359"/>
    </location>
</feature>
<feature type="transmembrane region" description="Helical" evidence="1">
    <location>
        <begin position="371"/>
        <end position="393"/>
    </location>
</feature>
<name>G0UW96_TRYCI</name>
<feature type="transmembrane region" description="Helical" evidence="1">
    <location>
        <begin position="189"/>
        <end position="207"/>
    </location>
</feature>
<feature type="transmembrane region" description="Helical" evidence="1">
    <location>
        <begin position="120"/>
        <end position="141"/>
    </location>
</feature>
<feature type="transmembrane region" description="Helical" evidence="1">
    <location>
        <begin position="285"/>
        <end position="303"/>
    </location>
</feature>
<proteinExistence type="predicted"/>
<gene>
    <name evidence="2" type="ORF">TCIL3000_10_4250</name>
</gene>